<reference evidence="6" key="1">
    <citation type="submission" date="2020-03" db="EMBL/GenBank/DDBJ databases">
        <authorList>
            <person name="Guo F."/>
        </authorList>
    </citation>
    <scope>NUCLEOTIDE SEQUENCE</scope>
    <source>
        <strain evidence="6">JCM 30134</strain>
    </source>
</reference>
<evidence type="ECO:0000256" key="4">
    <source>
        <dbReference type="SAM" id="MobiDB-lite"/>
    </source>
</evidence>
<evidence type="ECO:0000256" key="3">
    <source>
        <dbReference type="ARBA" id="ARBA00023163"/>
    </source>
</evidence>
<dbReference type="InterPro" id="IPR009594">
    <property type="entry name" value="Tscrpt_reg_HTH_AraC_N"/>
</dbReference>
<dbReference type="SMART" id="SM00342">
    <property type="entry name" value="HTH_ARAC"/>
    <property type="match status" value="1"/>
</dbReference>
<comment type="caution">
    <text evidence="6">The sequence shown here is derived from an EMBL/GenBank/DDBJ whole genome shotgun (WGS) entry which is preliminary data.</text>
</comment>
<evidence type="ECO:0000313" key="7">
    <source>
        <dbReference type="Proteomes" id="UP000787472"/>
    </source>
</evidence>
<dbReference type="Pfam" id="PF06719">
    <property type="entry name" value="AraC_N"/>
    <property type="match status" value="1"/>
</dbReference>
<sequence>MVSEGLHHQAAFNRRRHASASGPRQLVENRTVYESHSAELSIYDTFAVAERVRLDAEELLYCGMISGKKVLHGRNHFNAPFLPHESFVMAPGETIEIDFPEASFEAPTSCLALGISRSRLREVCDRLNDQRPRPRELGEWRPQAQQALHLLHTEATQQLLVRIVGSFLGNDDDRDLVLDLGVTELLTRMLRQQGREFLQRCARQDPTLTGLTHAVHYIDTHLSEGIDIDQLCRIACMSRSKLYQQFRQVMDVGPKEYIHQRRLERARELIASGQSITSVCYEVGYVNPSHFTRRFHQQYGLSPRDYGQRHRKDSTRGARG</sequence>
<accession>A0A9E5MNR2</accession>
<dbReference type="InterPro" id="IPR050204">
    <property type="entry name" value="AraC_XylS_family_regulators"/>
</dbReference>
<dbReference type="InterPro" id="IPR018060">
    <property type="entry name" value="HTH_AraC"/>
</dbReference>
<dbReference type="PROSITE" id="PS01124">
    <property type="entry name" value="HTH_ARAC_FAMILY_2"/>
    <property type="match status" value="1"/>
</dbReference>
<keyword evidence="2" id="KW-0238">DNA-binding</keyword>
<dbReference type="Proteomes" id="UP000787472">
    <property type="component" value="Unassembled WGS sequence"/>
</dbReference>
<dbReference type="Gene3D" id="1.10.10.60">
    <property type="entry name" value="Homeodomain-like"/>
    <property type="match status" value="2"/>
</dbReference>
<dbReference type="SUPFAM" id="SSF46689">
    <property type="entry name" value="Homeodomain-like"/>
    <property type="match status" value="2"/>
</dbReference>
<dbReference type="PANTHER" id="PTHR46796">
    <property type="entry name" value="HTH-TYPE TRANSCRIPTIONAL ACTIVATOR RHAS-RELATED"/>
    <property type="match status" value="1"/>
</dbReference>
<evidence type="ECO:0000256" key="2">
    <source>
        <dbReference type="ARBA" id="ARBA00023125"/>
    </source>
</evidence>
<proteinExistence type="predicted"/>
<organism evidence="6 7">
    <name type="scientific">Pseudomaricurvus hydrocarbonicus</name>
    <dbReference type="NCBI Taxonomy" id="1470433"/>
    <lineage>
        <taxon>Bacteria</taxon>
        <taxon>Pseudomonadati</taxon>
        <taxon>Pseudomonadota</taxon>
        <taxon>Gammaproteobacteria</taxon>
        <taxon>Cellvibrionales</taxon>
        <taxon>Cellvibrionaceae</taxon>
        <taxon>Pseudomaricurvus</taxon>
    </lineage>
</organism>
<dbReference type="GO" id="GO:0003700">
    <property type="term" value="F:DNA-binding transcription factor activity"/>
    <property type="evidence" value="ECO:0007669"/>
    <property type="project" value="InterPro"/>
</dbReference>
<evidence type="ECO:0000313" key="6">
    <source>
        <dbReference type="EMBL" id="NHO67615.1"/>
    </source>
</evidence>
<dbReference type="PRINTS" id="PR00032">
    <property type="entry name" value="HTHARAC"/>
</dbReference>
<keyword evidence="1" id="KW-0805">Transcription regulation</keyword>
<dbReference type="InterPro" id="IPR020449">
    <property type="entry name" value="Tscrpt_reg_AraC-type_HTH"/>
</dbReference>
<keyword evidence="7" id="KW-1185">Reference proteome</keyword>
<dbReference type="Pfam" id="PF12833">
    <property type="entry name" value="HTH_18"/>
    <property type="match status" value="1"/>
</dbReference>
<gene>
    <name evidence="6" type="ORF">G8770_18880</name>
</gene>
<dbReference type="GO" id="GO:0043565">
    <property type="term" value="F:sequence-specific DNA binding"/>
    <property type="evidence" value="ECO:0007669"/>
    <property type="project" value="InterPro"/>
</dbReference>
<feature type="domain" description="HTH araC/xylS-type" evidence="5">
    <location>
        <begin position="212"/>
        <end position="309"/>
    </location>
</feature>
<keyword evidence="3" id="KW-0804">Transcription</keyword>
<dbReference type="InterPro" id="IPR009057">
    <property type="entry name" value="Homeodomain-like_sf"/>
</dbReference>
<name>A0A9E5MNR2_9GAMM</name>
<dbReference type="EMBL" id="JAAONZ010000018">
    <property type="protein sequence ID" value="NHO67615.1"/>
    <property type="molecule type" value="Genomic_DNA"/>
</dbReference>
<evidence type="ECO:0000256" key="1">
    <source>
        <dbReference type="ARBA" id="ARBA00023015"/>
    </source>
</evidence>
<dbReference type="RefSeq" id="WP_167190627.1">
    <property type="nucleotide sequence ID" value="NZ_JAAONZ010000018.1"/>
</dbReference>
<dbReference type="AlphaFoldDB" id="A0A9E5MNR2"/>
<evidence type="ECO:0000259" key="5">
    <source>
        <dbReference type="PROSITE" id="PS01124"/>
    </source>
</evidence>
<feature type="region of interest" description="Disordered" evidence="4">
    <location>
        <begin position="1"/>
        <end position="25"/>
    </location>
</feature>
<protein>
    <submittedName>
        <fullName evidence="6">AraC family transcriptional regulator</fullName>
    </submittedName>
</protein>